<accession>A0A4U0XLD4</accession>
<dbReference type="STRING" id="329884.A0A4U0XLD4"/>
<feature type="compositionally biased region" description="Low complexity" evidence="1">
    <location>
        <begin position="18"/>
        <end position="31"/>
    </location>
</feature>
<proteinExistence type="predicted"/>
<sequence>MWTESERRAAAELAAQIGRTAGQASSSSGAGMASGNGDGNSNYNGNSGSSSNVNINSNGGGNSNRNGDGNSNNNRNSNRNSRWDMRRPNLPAFILTRLPTEIASKIYAFAEPDDDASTHQPADDLVPIEQHPAQKPPSSGACPLMTIPAELRHAIFARELCARDVTFSPCCGTEDRSGKRHATSERSPPTKRNRASDLMTINKATCAEVSTVLYDERHFIIHIHEGFKHGGIEFLDAGRQKLQYREDVLEDNRFVRFKHGEGFGFDRLKKIKIIILPAASDEPEYRHLHINTFFMTWALCQLLQRSEASNKLKYITVEFAAPPDGKGDLSGRRAIAKAENYLWDPLLKRPTATSIEWLPDIEVLLRPFSILRAHTVKIDLPKYLCGDATSVDFIARLQRRILSAHGNMGTYDHDFMDETYAYTIRGLSGDFLRYTFDALHGTGTKHTVEGLRSEDTCDGDDEEDAKHSLSPTTKSQAGDHKRWKGEGKKTRDGALDAYMLNEDEQMRRVIATSLKEVQSSKGKGRANNSTPSDYGYSTSSIHGTPSNAGTPPLVITPLDYGRTWHESPNGSSGWSSPFASPGRTLGGAPDGLSRSDSAVARCRKIEPSWLDTLRFRGRKIQHRRSPNAIPGHTIQLSPVRLILRFAQQ</sequence>
<feature type="region of interest" description="Disordered" evidence="1">
    <location>
        <begin position="18"/>
        <end position="85"/>
    </location>
</feature>
<feature type="compositionally biased region" description="Low complexity" evidence="1">
    <location>
        <begin position="39"/>
        <end position="80"/>
    </location>
</feature>
<feature type="region of interest" description="Disordered" evidence="1">
    <location>
        <begin position="562"/>
        <end position="596"/>
    </location>
</feature>
<dbReference type="Proteomes" id="UP000309340">
    <property type="component" value="Unassembled WGS sequence"/>
</dbReference>
<feature type="region of interest" description="Disordered" evidence="1">
    <location>
        <begin position="515"/>
        <end position="550"/>
    </location>
</feature>
<dbReference type="OrthoDB" id="3939615at2759"/>
<keyword evidence="3" id="KW-1185">Reference proteome</keyword>
<feature type="compositionally biased region" description="Polar residues" evidence="1">
    <location>
        <begin position="566"/>
        <end position="578"/>
    </location>
</feature>
<name>A0A4U0XLD4_9PEZI</name>
<reference evidence="2 3" key="1">
    <citation type="submission" date="2017-03" db="EMBL/GenBank/DDBJ databases">
        <title>Genomes of endolithic fungi from Antarctica.</title>
        <authorList>
            <person name="Coleine C."/>
            <person name="Masonjones S."/>
            <person name="Stajich J.E."/>
        </authorList>
    </citation>
    <scope>NUCLEOTIDE SEQUENCE [LARGE SCALE GENOMIC DNA]</scope>
    <source>
        <strain evidence="2 3">CCFEE 5184</strain>
    </source>
</reference>
<dbReference type="AlphaFoldDB" id="A0A4U0XLD4"/>
<evidence type="ECO:0000313" key="3">
    <source>
        <dbReference type="Proteomes" id="UP000309340"/>
    </source>
</evidence>
<organism evidence="2 3">
    <name type="scientific">Friedmanniomyces simplex</name>
    <dbReference type="NCBI Taxonomy" id="329884"/>
    <lineage>
        <taxon>Eukaryota</taxon>
        <taxon>Fungi</taxon>
        <taxon>Dikarya</taxon>
        <taxon>Ascomycota</taxon>
        <taxon>Pezizomycotina</taxon>
        <taxon>Dothideomycetes</taxon>
        <taxon>Dothideomycetidae</taxon>
        <taxon>Mycosphaerellales</taxon>
        <taxon>Teratosphaeriaceae</taxon>
        <taxon>Friedmanniomyces</taxon>
    </lineage>
</organism>
<feature type="compositionally biased region" description="Polar residues" evidence="1">
    <location>
        <begin position="515"/>
        <end position="549"/>
    </location>
</feature>
<comment type="caution">
    <text evidence="2">The sequence shown here is derived from an EMBL/GenBank/DDBJ whole genome shotgun (WGS) entry which is preliminary data.</text>
</comment>
<feature type="region of interest" description="Disordered" evidence="1">
    <location>
        <begin position="172"/>
        <end position="194"/>
    </location>
</feature>
<feature type="region of interest" description="Disordered" evidence="1">
    <location>
        <begin position="450"/>
        <end position="490"/>
    </location>
</feature>
<gene>
    <name evidence="2" type="ORF">B0A55_03277</name>
</gene>
<evidence type="ECO:0000256" key="1">
    <source>
        <dbReference type="SAM" id="MobiDB-lite"/>
    </source>
</evidence>
<dbReference type="EMBL" id="NAJQ01000121">
    <property type="protein sequence ID" value="TKA78084.1"/>
    <property type="molecule type" value="Genomic_DNA"/>
</dbReference>
<evidence type="ECO:0000313" key="2">
    <source>
        <dbReference type="EMBL" id="TKA78084.1"/>
    </source>
</evidence>
<feature type="compositionally biased region" description="Basic and acidic residues" evidence="1">
    <location>
        <begin position="477"/>
        <end position="490"/>
    </location>
</feature>
<protein>
    <submittedName>
        <fullName evidence="2">Uncharacterized protein</fullName>
    </submittedName>
</protein>